<keyword evidence="3" id="KW-1185">Reference proteome</keyword>
<keyword evidence="1" id="KW-0732">Signal</keyword>
<dbReference type="Proteomes" id="UP000198122">
    <property type="component" value="Unassembled WGS sequence"/>
</dbReference>
<sequence length="210" mass="22278">MRTSRLAAVAAALTMTTTLAACGGGPEALDEKAAEEAILTEEELPLDGFTRQDVQTGLEPTEDFDPASLPDTDKGCKKALEEFASVKYEDYLTGQATGVFTTEDKNVSVQVGGAKKEPAHLAELTKKVGEECDEITQDAGGTEMTISFEEFTTGEVEGMVMTSELGGQKNEIRMGGQAVGENLVYVVGNISEDELGEVVEKQAEKVEDAG</sequence>
<gene>
    <name evidence="2" type="ORF">SAMN05445756_1331</name>
</gene>
<dbReference type="OrthoDB" id="5149721at2"/>
<protein>
    <recommendedName>
        <fullName evidence="4">Lipoprotein</fullName>
    </recommendedName>
</protein>
<dbReference type="AlphaFoldDB" id="A0A212THD2"/>
<evidence type="ECO:0000313" key="2">
    <source>
        <dbReference type="EMBL" id="SNC65449.1"/>
    </source>
</evidence>
<dbReference type="PROSITE" id="PS51257">
    <property type="entry name" value="PROKAR_LIPOPROTEIN"/>
    <property type="match status" value="1"/>
</dbReference>
<reference evidence="2 3" key="1">
    <citation type="submission" date="2017-06" db="EMBL/GenBank/DDBJ databases">
        <authorList>
            <person name="Kim H.J."/>
            <person name="Triplett B.A."/>
        </authorList>
    </citation>
    <scope>NUCLEOTIDE SEQUENCE [LARGE SCALE GENOMIC DNA]</scope>
    <source>
        <strain evidence="2 3">DSM 22179</strain>
    </source>
</reference>
<evidence type="ECO:0000313" key="3">
    <source>
        <dbReference type="Proteomes" id="UP000198122"/>
    </source>
</evidence>
<accession>A0A212THD2</accession>
<evidence type="ECO:0008006" key="4">
    <source>
        <dbReference type="Google" id="ProtNLM"/>
    </source>
</evidence>
<dbReference type="RefSeq" id="WP_088818183.1">
    <property type="nucleotide sequence ID" value="NZ_FYEZ01000001.1"/>
</dbReference>
<name>A0A212THD2_9MICO</name>
<feature type="signal peptide" evidence="1">
    <location>
        <begin position="1"/>
        <end position="20"/>
    </location>
</feature>
<proteinExistence type="predicted"/>
<dbReference type="EMBL" id="FYEZ01000001">
    <property type="protein sequence ID" value="SNC65449.1"/>
    <property type="molecule type" value="Genomic_DNA"/>
</dbReference>
<evidence type="ECO:0000256" key="1">
    <source>
        <dbReference type="SAM" id="SignalP"/>
    </source>
</evidence>
<organism evidence="2 3">
    <name type="scientific">Kytococcus aerolatus</name>
    <dbReference type="NCBI Taxonomy" id="592308"/>
    <lineage>
        <taxon>Bacteria</taxon>
        <taxon>Bacillati</taxon>
        <taxon>Actinomycetota</taxon>
        <taxon>Actinomycetes</taxon>
        <taxon>Micrococcales</taxon>
        <taxon>Kytococcaceae</taxon>
        <taxon>Kytococcus</taxon>
    </lineage>
</organism>
<feature type="chain" id="PRO_5012781379" description="Lipoprotein" evidence="1">
    <location>
        <begin position="21"/>
        <end position="210"/>
    </location>
</feature>